<dbReference type="PANTHER" id="PTHR11364:SF27">
    <property type="entry name" value="SULFURTRANSFERASE"/>
    <property type="match status" value="1"/>
</dbReference>
<protein>
    <submittedName>
        <fullName evidence="4">Thiosulfate sulfurtransferase</fullName>
    </submittedName>
</protein>
<dbReference type="EMBL" id="CP003697">
    <property type="protein sequence ID" value="AGF71907.1"/>
    <property type="molecule type" value="Genomic_DNA"/>
</dbReference>
<dbReference type="KEGG" id="chn:A605_04490"/>
<organism evidence="4 5">
    <name type="scientific">Corynebacterium halotolerans YIM 70093 = DSM 44683</name>
    <dbReference type="NCBI Taxonomy" id="1121362"/>
    <lineage>
        <taxon>Bacteria</taxon>
        <taxon>Bacillati</taxon>
        <taxon>Actinomycetota</taxon>
        <taxon>Actinomycetes</taxon>
        <taxon>Mycobacteriales</taxon>
        <taxon>Corynebacteriaceae</taxon>
        <taxon>Corynebacterium</taxon>
    </lineage>
</organism>
<dbReference type="HOGENOM" id="CLU_031618_3_0_11"/>
<evidence type="ECO:0000256" key="1">
    <source>
        <dbReference type="ARBA" id="ARBA00022679"/>
    </source>
</evidence>
<dbReference type="AlphaFoldDB" id="M1NQW1"/>
<dbReference type="PANTHER" id="PTHR11364">
    <property type="entry name" value="THIOSULFATE SULFERTANSFERASE"/>
    <property type="match status" value="1"/>
</dbReference>
<feature type="domain" description="Rhodanese" evidence="3">
    <location>
        <begin position="21"/>
        <end position="141"/>
    </location>
</feature>
<dbReference type="CDD" id="cd01449">
    <property type="entry name" value="TST_Repeat_2"/>
    <property type="match status" value="1"/>
</dbReference>
<evidence type="ECO:0000313" key="5">
    <source>
        <dbReference type="Proteomes" id="UP000011723"/>
    </source>
</evidence>
<dbReference type="SUPFAM" id="SSF52821">
    <property type="entry name" value="Rhodanese/Cell cycle control phosphatase"/>
    <property type="match status" value="2"/>
</dbReference>
<dbReference type="eggNOG" id="COG2897">
    <property type="taxonomic scope" value="Bacteria"/>
</dbReference>
<proteinExistence type="predicted"/>
<keyword evidence="2" id="KW-0677">Repeat</keyword>
<dbReference type="RefSeq" id="WP_015400326.1">
    <property type="nucleotide sequence ID" value="NC_020302.1"/>
</dbReference>
<dbReference type="Proteomes" id="UP000011723">
    <property type="component" value="Chromosome"/>
</dbReference>
<evidence type="ECO:0000259" key="3">
    <source>
        <dbReference type="PROSITE" id="PS50206"/>
    </source>
</evidence>
<evidence type="ECO:0000256" key="2">
    <source>
        <dbReference type="ARBA" id="ARBA00022737"/>
    </source>
</evidence>
<keyword evidence="1 4" id="KW-0808">Transferase</keyword>
<gene>
    <name evidence="4" type="ORF">A605_04490</name>
</gene>
<dbReference type="PROSITE" id="PS50206">
    <property type="entry name" value="RHODANESE_3"/>
    <property type="match status" value="2"/>
</dbReference>
<dbReference type="CDD" id="cd01448">
    <property type="entry name" value="TST_Repeat_1"/>
    <property type="match status" value="1"/>
</dbReference>
<keyword evidence="5" id="KW-1185">Reference proteome</keyword>
<evidence type="ECO:0000313" key="4">
    <source>
        <dbReference type="EMBL" id="AGF71907.1"/>
    </source>
</evidence>
<reference evidence="4 5" key="1">
    <citation type="journal article" date="2012" name="Stand. Genomic Sci.">
        <title>Genome sequence of the halotolerant bacterium Corynebacterium halotolerans type strain YIM 70093(T) (= DSM 44683(T)).</title>
        <authorList>
            <person name="Ruckert C."/>
            <person name="Albersmeier A."/>
            <person name="Al-Dilaimi A."/>
            <person name="Niehaus K."/>
            <person name="Szczepanowski R."/>
            <person name="Kalinowski J."/>
        </authorList>
    </citation>
    <scope>NUCLEOTIDE SEQUENCE [LARGE SCALE GENOMIC DNA]</scope>
    <source>
        <strain evidence="4">YIM 70093</strain>
    </source>
</reference>
<dbReference type="STRING" id="1121362.A605_04490"/>
<dbReference type="OrthoDB" id="9770030at2"/>
<dbReference type="InterPro" id="IPR036873">
    <property type="entry name" value="Rhodanese-like_dom_sf"/>
</dbReference>
<dbReference type="GO" id="GO:0004792">
    <property type="term" value="F:thiosulfate-cyanide sulfurtransferase activity"/>
    <property type="evidence" value="ECO:0007669"/>
    <property type="project" value="TreeGrafter"/>
</dbReference>
<accession>M1NQW1</accession>
<dbReference type="SMART" id="SM00450">
    <property type="entry name" value="RHOD"/>
    <property type="match status" value="2"/>
</dbReference>
<sequence length="289" mass="31113">MATSNQTPLLIDAAWLNDHLDDPDVVVLDAATAFGTPPADGSGRDMYRRGHIPGAVHADLLGELADETSGLNATALPSERFAERIGALGVSDDSHVIVYDHGPMMWATRLWWNLRLEGHDRVSVLDGGFPAWQAAGYEVDTGDETPTVATFTARRRPELYADLERVRAALGDDSVVLIHSLDAATFTGESDDYARPGRIPGAVNIPFQTLTSDDGRAKDPDETRQGFLQAGALDEDKTPITYCGGGIAATFEAFQLARLGRDDVAVYDGSLTEWTADPSLPMETGEQRG</sequence>
<dbReference type="Pfam" id="PF00581">
    <property type="entry name" value="Rhodanese"/>
    <property type="match status" value="2"/>
</dbReference>
<dbReference type="Gene3D" id="3.40.250.10">
    <property type="entry name" value="Rhodanese-like domain"/>
    <property type="match status" value="2"/>
</dbReference>
<dbReference type="InterPro" id="IPR001763">
    <property type="entry name" value="Rhodanese-like_dom"/>
</dbReference>
<dbReference type="PATRIC" id="fig|1121362.3.peg.902"/>
<dbReference type="InterPro" id="IPR045078">
    <property type="entry name" value="TST/MPST-like"/>
</dbReference>
<name>M1NQW1_9CORY</name>
<feature type="domain" description="Rhodanese" evidence="3">
    <location>
        <begin position="171"/>
        <end position="283"/>
    </location>
</feature>